<evidence type="ECO:0000313" key="10">
    <source>
        <dbReference type="Proteomes" id="UP000831859"/>
    </source>
</evidence>
<evidence type="ECO:0000256" key="2">
    <source>
        <dbReference type="ARBA" id="ARBA00004496"/>
    </source>
</evidence>
<dbReference type="InterPro" id="IPR003783">
    <property type="entry name" value="Regulatory_RecX"/>
</dbReference>
<evidence type="ECO:0000259" key="7">
    <source>
        <dbReference type="Pfam" id="PF02631"/>
    </source>
</evidence>
<evidence type="ECO:0000256" key="1">
    <source>
        <dbReference type="ARBA" id="ARBA00003529"/>
    </source>
</evidence>
<dbReference type="Pfam" id="PF02631">
    <property type="entry name" value="RecX_HTH2"/>
    <property type="match status" value="1"/>
</dbReference>
<keyword evidence="10" id="KW-1185">Reference proteome</keyword>
<keyword evidence="5 6" id="KW-0963">Cytoplasm</keyword>
<dbReference type="HAMAP" id="MF_01114">
    <property type="entry name" value="RecX"/>
    <property type="match status" value="1"/>
</dbReference>
<evidence type="ECO:0000256" key="3">
    <source>
        <dbReference type="ARBA" id="ARBA00009695"/>
    </source>
</evidence>
<dbReference type="Pfam" id="PF21981">
    <property type="entry name" value="RecX_HTH3"/>
    <property type="match status" value="1"/>
</dbReference>
<comment type="similarity">
    <text evidence="3 6">Belongs to the RecX family.</text>
</comment>
<reference evidence="9 10" key="1">
    <citation type="journal article" date="2022" name="Int. J. Syst. Evol. Microbiol.">
        <title>Apilactobacillus apisilvae sp. nov., Nicolia spurrieriana gen. nov. sp. nov., Bombilactobacillus folatiphilus sp. nov. and Bombilactobacillus thymidiniphilus sp. nov., four new lactic acid bacterial isolates from stingless bees Tetragonula carbonaria and Austroplebeia australis.</title>
        <authorList>
            <person name="Oliphant S.A."/>
            <person name="Watson-Haigh N.S."/>
            <person name="Sumby K.M."/>
            <person name="Gardner J."/>
            <person name="Groom S."/>
            <person name="Jiranek V."/>
        </authorList>
    </citation>
    <scope>NUCLEOTIDE SEQUENCE [LARGE SCALE GENOMIC DNA]</scope>
    <source>
        <strain evidence="9 10">SG5_A10</strain>
    </source>
</reference>
<dbReference type="Proteomes" id="UP000831859">
    <property type="component" value="Chromosome"/>
</dbReference>
<dbReference type="InterPro" id="IPR036388">
    <property type="entry name" value="WH-like_DNA-bd_sf"/>
</dbReference>
<evidence type="ECO:0000256" key="5">
    <source>
        <dbReference type="ARBA" id="ARBA00022490"/>
    </source>
</evidence>
<comment type="function">
    <text evidence="1 6">Modulates RecA activity.</text>
</comment>
<comment type="subcellular location">
    <subcellularLocation>
        <location evidence="2 6">Cytoplasm</location>
    </subcellularLocation>
</comment>
<dbReference type="InterPro" id="IPR053925">
    <property type="entry name" value="RecX_HTH_3rd"/>
</dbReference>
<sequence>MKTKITKISAQKRKGRFNVYINDQYAFPISENVMIKYHVFKGMEIDNELKNNLINDDNISKLYGKAIDFLSHQLRTERETINKLNDFTDNEDHVDKVINKLKEQKLINDQNYANSYVRTEVKKQDKGPSNVFFKLKAKFIDENKIKEAIDNYYSSDDEAINCSEQAKKLFNKHKRDAFKNRINKTKINLMKKGYSSEIINKSIDLLDFEPDVEQQKELLIQQGEKIWNRNRKYEGYQRSLKTKQSLYRKGFNIDDINNFIDSKNNSL</sequence>
<gene>
    <name evidence="6 9" type="primary">recX</name>
    <name evidence="9" type="ORF">MOO46_03170</name>
</gene>
<evidence type="ECO:0000259" key="8">
    <source>
        <dbReference type="Pfam" id="PF21981"/>
    </source>
</evidence>
<feature type="domain" description="RecX third three-helical" evidence="8">
    <location>
        <begin position="215"/>
        <end position="260"/>
    </location>
</feature>
<evidence type="ECO:0000256" key="6">
    <source>
        <dbReference type="HAMAP-Rule" id="MF_01114"/>
    </source>
</evidence>
<name>A0ABY4PIK1_9LACO</name>
<dbReference type="InterPro" id="IPR053924">
    <property type="entry name" value="RecX_HTH_2nd"/>
</dbReference>
<dbReference type="EMBL" id="CP093362">
    <property type="protein sequence ID" value="UQS85574.1"/>
    <property type="molecule type" value="Genomic_DNA"/>
</dbReference>
<evidence type="ECO:0000313" key="9">
    <source>
        <dbReference type="EMBL" id="UQS85574.1"/>
    </source>
</evidence>
<protein>
    <recommendedName>
        <fullName evidence="4 6">Regulatory protein RecX</fullName>
    </recommendedName>
</protein>
<dbReference type="PANTHER" id="PTHR33602:SF1">
    <property type="entry name" value="REGULATORY PROTEIN RECX FAMILY PROTEIN"/>
    <property type="match status" value="1"/>
</dbReference>
<dbReference type="PANTHER" id="PTHR33602">
    <property type="entry name" value="REGULATORY PROTEIN RECX FAMILY PROTEIN"/>
    <property type="match status" value="1"/>
</dbReference>
<evidence type="ECO:0000256" key="4">
    <source>
        <dbReference type="ARBA" id="ARBA00018111"/>
    </source>
</evidence>
<organism evidence="9 10">
    <name type="scientific">Apilactobacillus apisilvae</name>
    <dbReference type="NCBI Taxonomy" id="2923364"/>
    <lineage>
        <taxon>Bacteria</taxon>
        <taxon>Bacillati</taxon>
        <taxon>Bacillota</taxon>
        <taxon>Bacilli</taxon>
        <taxon>Lactobacillales</taxon>
        <taxon>Lactobacillaceae</taxon>
        <taxon>Apilactobacillus</taxon>
    </lineage>
</organism>
<dbReference type="RefSeq" id="WP_249511545.1">
    <property type="nucleotide sequence ID" value="NZ_CP093362.1"/>
</dbReference>
<proteinExistence type="inferred from homology"/>
<dbReference type="NCBIfam" id="NF010733">
    <property type="entry name" value="PRK14135.1"/>
    <property type="match status" value="1"/>
</dbReference>
<feature type="domain" description="RecX second three-helical" evidence="7">
    <location>
        <begin position="108"/>
        <end position="148"/>
    </location>
</feature>
<accession>A0ABY4PIK1</accession>
<dbReference type="Gene3D" id="1.10.10.10">
    <property type="entry name" value="Winged helix-like DNA-binding domain superfamily/Winged helix DNA-binding domain"/>
    <property type="match status" value="4"/>
</dbReference>